<organism evidence="3 4">
    <name type="scientific">Zoogloea ramigera</name>
    <dbReference type="NCBI Taxonomy" id="350"/>
    <lineage>
        <taxon>Bacteria</taxon>
        <taxon>Pseudomonadati</taxon>
        <taxon>Pseudomonadota</taxon>
        <taxon>Betaproteobacteria</taxon>
        <taxon>Rhodocyclales</taxon>
        <taxon>Zoogloeaceae</taxon>
        <taxon>Zoogloea</taxon>
    </lineage>
</organism>
<dbReference type="AlphaFoldDB" id="A0A4Y4CQ99"/>
<dbReference type="Gene3D" id="3.20.20.140">
    <property type="entry name" value="Metal-dependent hydrolases"/>
    <property type="match status" value="1"/>
</dbReference>
<reference evidence="3 4" key="1">
    <citation type="submission" date="2019-06" db="EMBL/GenBank/DDBJ databases">
        <title>Whole genome shotgun sequence of Zoogloea ramigera NBRC 15342.</title>
        <authorList>
            <person name="Hosoyama A."/>
            <person name="Uohara A."/>
            <person name="Ohji S."/>
            <person name="Ichikawa N."/>
        </authorList>
    </citation>
    <scope>NUCLEOTIDE SEQUENCE [LARGE SCALE GENOMIC DNA]</scope>
    <source>
        <strain evidence="3 4">NBRC 15342</strain>
    </source>
</reference>
<evidence type="ECO:0000256" key="1">
    <source>
        <dbReference type="SAM" id="SignalP"/>
    </source>
</evidence>
<comment type="caution">
    <text evidence="3">The sequence shown here is derived from an EMBL/GenBank/DDBJ whole genome shotgun (WGS) entry which is preliminary data.</text>
</comment>
<dbReference type="SUPFAM" id="SSF51556">
    <property type="entry name" value="Metallo-dependent hydrolases"/>
    <property type="match status" value="1"/>
</dbReference>
<accession>A0A4Y4CQ99</accession>
<dbReference type="CDD" id="cd01300">
    <property type="entry name" value="YtcJ_like"/>
    <property type="match status" value="1"/>
</dbReference>
<keyword evidence="3" id="KW-0378">Hydrolase</keyword>
<dbReference type="InterPro" id="IPR032466">
    <property type="entry name" value="Metal_Hydrolase"/>
</dbReference>
<dbReference type="InterPro" id="IPR013108">
    <property type="entry name" value="Amidohydro_3"/>
</dbReference>
<dbReference type="Pfam" id="PF07969">
    <property type="entry name" value="Amidohydro_3"/>
    <property type="match status" value="1"/>
</dbReference>
<name>A0A4Y4CQ99_ZOORA</name>
<evidence type="ECO:0000313" key="3">
    <source>
        <dbReference type="EMBL" id="GEC94222.1"/>
    </source>
</evidence>
<dbReference type="EMBL" id="BJNV01000004">
    <property type="protein sequence ID" value="GEC94222.1"/>
    <property type="molecule type" value="Genomic_DNA"/>
</dbReference>
<dbReference type="SUPFAM" id="SSF51338">
    <property type="entry name" value="Composite domain of metallo-dependent hydrolases"/>
    <property type="match status" value="1"/>
</dbReference>
<keyword evidence="4" id="KW-1185">Reference proteome</keyword>
<sequence length="625" mass="66808">MNTQNHVLAITLMLAAGTAIAAPAPARQTADSIWSGGAILTMNDKAMRAEAVAVANGKIIAVGSRKEVMKLKGPGTQLVDLAGRTLVPGFVDAHGHVMVGGLQALAANLLAPPDGRVLDIASLQQTLCDWAKANAAVVDKAKVIIGFGYDPSQLKEQRHPTREELDAVSADVPILLVHQSSHLAAVNSAALKIMGYDASTKDPAGGVIQRKPGGTEPNGTLEETAFFLGAPKLLGGVGQDGLKVFAREGAKLWARFGYTTADEGRATPQTAEVLKQVAAEGGFANDVIAYPDVLLGREYIKTNQRATFTNRFRIAGAKLTIDGSPQGFTAWRDQPYYKPVGDYPQGYSGYPAATAEEVMSAIQWAYENKLQIITHSNGERASDLLIAAHQAAQARFPKVKGTRPVLIHGQFLREDQLDRFKALGVIPSLFPMHTFYWGDWHLDHTVGPQAGLNISPTGWVRKRGMIFSSHHDAPVAFPDSMRVLDATVTRRARGSGRIVGPEHRVDVITALKAMTIWPAYHHFEEKTKGSLEPGKLADFAILSKDPTAVAPNAIAEIKVTETVKEGKTIFKLDPATHADNARVDITPLLAAFGGHGGQGGEPGDTCAHDAMFRMTAVMAGSAEGR</sequence>
<proteinExistence type="predicted"/>
<dbReference type="PANTHER" id="PTHR22642">
    <property type="entry name" value="IMIDAZOLONEPROPIONASE"/>
    <property type="match status" value="1"/>
</dbReference>
<protein>
    <submittedName>
        <fullName evidence="3">Amidohydrolase</fullName>
    </submittedName>
</protein>
<dbReference type="InterPro" id="IPR011059">
    <property type="entry name" value="Metal-dep_hydrolase_composite"/>
</dbReference>
<gene>
    <name evidence="3" type="ORF">ZRA01_02950</name>
</gene>
<dbReference type="Gene3D" id="2.30.40.10">
    <property type="entry name" value="Urease, subunit C, domain 1"/>
    <property type="match status" value="1"/>
</dbReference>
<evidence type="ECO:0000259" key="2">
    <source>
        <dbReference type="Pfam" id="PF07969"/>
    </source>
</evidence>
<feature type="signal peptide" evidence="1">
    <location>
        <begin position="1"/>
        <end position="21"/>
    </location>
</feature>
<evidence type="ECO:0000313" key="4">
    <source>
        <dbReference type="Proteomes" id="UP000318422"/>
    </source>
</evidence>
<dbReference type="InterPro" id="IPR033932">
    <property type="entry name" value="YtcJ-like"/>
</dbReference>
<dbReference type="Gene3D" id="3.10.310.70">
    <property type="match status" value="1"/>
</dbReference>
<dbReference type="PANTHER" id="PTHR22642:SF2">
    <property type="entry name" value="PROTEIN LONG AFTER FAR-RED 3"/>
    <property type="match status" value="1"/>
</dbReference>
<dbReference type="RefSeq" id="WP_218028629.1">
    <property type="nucleotide sequence ID" value="NZ_BJNV01000004.1"/>
</dbReference>
<feature type="chain" id="PRO_5021335235" evidence="1">
    <location>
        <begin position="22"/>
        <end position="625"/>
    </location>
</feature>
<feature type="domain" description="Amidohydrolase 3" evidence="2">
    <location>
        <begin position="77"/>
        <end position="570"/>
    </location>
</feature>
<dbReference type="GO" id="GO:0016810">
    <property type="term" value="F:hydrolase activity, acting on carbon-nitrogen (but not peptide) bonds"/>
    <property type="evidence" value="ECO:0007669"/>
    <property type="project" value="InterPro"/>
</dbReference>
<keyword evidence="1" id="KW-0732">Signal</keyword>
<dbReference type="Proteomes" id="UP000318422">
    <property type="component" value="Unassembled WGS sequence"/>
</dbReference>